<evidence type="ECO:0000256" key="2">
    <source>
        <dbReference type="ARBA" id="ARBA00008583"/>
    </source>
</evidence>
<dbReference type="PROSITE" id="PS00218">
    <property type="entry name" value="AMINO_ACID_PERMEASE_1"/>
    <property type="match status" value="1"/>
</dbReference>
<feature type="transmembrane region" description="Helical" evidence="9">
    <location>
        <begin position="380"/>
        <end position="403"/>
    </location>
</feature>
<keyword evidence="4 9" id="KW-0812">Transmembrane</keyword>
<dbReference type="InterPro" id="IPR004841">
    <property type="entry name" value="AA-permease/SLC12A_dom"/>
</dbReference>
<evidence type="ECO:0000256" key="9">
    <source>
        <dbReference type="SAM" id="Phobius"/>
    </source>
</evidence>
<feature type="transmembrane region" description="Helical" evidence="9">
    <location>
        <begin position="423"/>
        <end position="443"/>
    </location>
</feature>
<evidence type="ECO:0000313" key="11">
    <source>
        <dbReference type="EMBL" id="MCD2111492.1"/>
    </source>
</evidence>
<name>A0AAW4XEW3_RHORH</name>
<evidence type="ECO:0000256" key="6">
    <source>
        <dbReference type="ARBA" id="ARBA00022989"/>
    </source>
</evidence>
<evidence type="ECO:0000313" key="12">
    <source>
        <dbReference type="Proteomes" id="UP001198630"/>
    </source>
</evidence>
<keyword evidence="5" id="KW-0029">Amino-acid transport</keyword>
<feature type="transmembrane region" description="Helical" evidence="9">
    <location>
        <begin position="176"/>
        <end position="197"/>
    </location>
</feature>
<evidence type="ECO:0000256" key="4">
    <source>
        <dbReference type="ARBA" id="ARBA00022692"/>
    </source>
</evidence>
<feature type="transmembrane region" description="Helical" evidence="9">
    <location>
        <begin position="38"/>
        <end position="59"/>
    </location>
</feature>
<keyword evidence="3" id="KW-0813">Transport</keyword>
<evidence type="ECO:0000256" key="5">
    <source>
        <dbReference type="ARBA" id="ARBA00022970"/>
    </source>
</evidence>
<feature type="transmembrane region" description="Helical" evidence="9">
    <location>
        <begin position="217"/>
        <end position="240"/>
    </location>
</feature>
<dbReference type="GO" id="GO:0016020">
    <property type="term" value="C:membrane"/>
    <property type="evidence" value="ECO:0007669"/>
    <property type="project" value="UniProtKB-SubCell"/>
</dbReference>
<evidence type="ECO:0000256" key="8">
    <source>
        <dbReference type="SAM" id="MobiDB-lite"/>
    </source>
</evidence>
<feature type="transmembrane region" description="Helical" evidence="9">
    <location>
        <begin position="449"/>
        <end position="469"/>
    </location>
</feature>
<protein>
    <submittedName>
        <fullName evidence="11">Amino acid permease</fullName>
    </submittedName>
</protein>
<dbReference type="GO" id="GO:0055085">
    <property type="term" value="P:transmembrane transport"/>
    <property type="evidence" value="ECO:0007669"/>
    <property type="project" value="InterPro"/>
</dbReference>
<dbReference type="PIRSF" id="PIRSF006060">
    <property type="entry name" value="AA_transporter"/>
    <property type="match status" value="1"/>
</dbReference>
<dbReference type="GO" id="GO:0006865">
    <property type="term" value="P:amino acid transport"/>
    <property type="evidence" value="ECO:0007669"/>
    <property type="project" value="UniProtKB-KW"/>
</dbReference>
<gene>
    <name evidence="11" type="ORF">LQ384_10335</name>
</gene>
<dbReference type="Gene3D" id="1.20.1740.10">
    <property type="entry name" value="Amino acid/polyamine transporter I"/>
    <property type="match status" value="1"/>
</dbReference>
<feature type="transmembrane region" description="Helical" evidence="9">
    <location>
        <begin position="355"/>
        <end position="374"/>
    </location>
</feature>
<evidence type="ECO:0000256" key="3">
    <source>
        <dbReference type="ARBA" id="ARBA00022448"/>
    </source>
</evidence>
<reference evidence="11" key="1">
    <citation type="submission" date="2021-11" db="EMBL/GenBank/DDBJ databases">
        <title>Development of a sustainable strategy for remediation of hydrocarbon-contaminated territories based on the waste exchange concept.</title>
        <authorList>
            <person name="Elkin A."/>
        </authorList>
    </citation>
    <scope>NUCLEOTIDE SEQUENCE</scope>
    <source>
        <strain evidence="11">IEGM 757</strain>
    </source>
</reference>
<feature type="transmembrane region" description="Helical" evidence="9">
    <location>
        <begin position="260"/>
        <end position="282"/>
    </location>
</feature>
<dbReference type="Pfam" id="PF00324">
    <property type="entry name" value="AA_permease"/>
    <property type="match status" value="1"/>
</dbReference>
<feature type="region of interest" description="Disordered" evidence="8">
    <location>
        <begin position="1"/>
        <end position="26"/>
    </location>
</feature>
<dbReference type="PANTHER" id="PTHR43495:SF5">
    <property type="entry name" value="GAMMA-AMINOBUTYRIC ACID PERMEASE"/>
    <property type="match status" value="1"/>
</dbReference>
<evidence type="ECO:0000259" key="10">
    <source>
        <dbReference type="Pfam" id="PF00324"/>
    </source>
</evidence>
<dbReference type="Proteomes" id="UP001198630">
    <property type="component" value="Unassembled WGS sequence"/>
</dbReference>
<dbReference type="AlphaFoldDB" id="A0AAW4XEW3"/>
<keyword evidence="7 9" id="KW-0472">Membrane</keyword>
<keyword evidence="6 9" id="KW-1133">Transmembrane helix</keyword>
<dbReference type="EMBL" id="JAJNCO010000005">
    <property type="protein sequence ID" value="MCD2111492.1"/>
    <property type="molecule type" value="Genomic_DNA"/>
</dbReference>
<comment type="caution">
    <text evidence="11">The sequence shown here is derived from an EMBL/GenBank/DDBJ whole genome shotgun (WGS) entry which is preliminary data.</text>
</comment>
<evidence type="ECO:0000256" key="7">
    <source>
        <dbReference type="ARBA" id="ARBA00023136"/>
    </source>
</evidence>
<feature type="transmembrane region" description="Helical" evidence="9">
    <location>
        <begin position="115"/>
        <end position="140"/>
    </location>
</feature>
<organism evidence="11 12">
    <name type="scientific">Rhodococcus rhodochrous</name>
    <dbReference type="NCBI Taxonomy" id="1829"/>
    <lineage>
        <taxon>Bacteria</taxon>
        <taxon>Bacillati</taxon>
        <taxon>Actinomycetota</taxon>
        <taxon>Actinomycetes</taxon>
        <taxon>Mycobacteriales</taxon>
        <taxon>Nocardiaceae</taxon>
        <taxon>Rhodococcus</taxon>
    </lineage>
</organism>
<sequence>MTDTLATATTTGAQGTAGTTTGAQNTAGLHRAMRPRQLVMMSLGGAIGAGLFVGSGAGIAVAGPAILISFLVAAVLVVFVMRMMGEMAAANPASGAFSEHTENALGPVAGRTIGWLYWVQVIIVIAAEATGAAAITAVALPGIPQWASALFYMVVLTGVNLVGVRRFGEVEFWFAAIKIAAILGFLVIGVAMIAGWMPTFETTGFSNLTAHGGFAPTGIAGIAAGLLIVVFAFGGTEIIAIAAAETADPRRNVGRAVRTLVWRILVFYIGSVLVMVTILPWTSEDLATGPFVAVLQAGAVPGAAAVMTVIVVVALLSSLNAMLFSASRMIFSLSHRGSAHPVFGRLSSNGVPRNAVLASVAFGFVTVGLNYLYPDRVLPLLLNAVGSTILVLWTFVAVSHLVLRRRARRNGTEDALPLKMWGFPYLSYATLGLLAGIAVLALFDAAARTQLLATGALTAAIAGTCTVLARRRAAAETARAETVQGRQP</sequence>
<dbReference type="RefSeq" id="WP_174246973.1">
    <property type="nucleotide sequence ID" value="NZ_CP027557.1"/>
</dbReference>
<dbReference type="PANTHER" id="PTHR43495">
    <property type="entry name" value="GABA PERMEASE"/>
    <property type="match status" value="1"/>
</dbReference>
<dbReference type="FunFam" id="1.20.1740.10:FF:000001">
    <property type="entry name" value="Amino acid permease"/>
    <property type="match status" value="1"/>
</dbReference>
<evidence type="ECO:0000256" key="1">
    <source>
        <dbReference type="ARBA" id="ARBA00004141"/>
    </source>
</evidence>
<feature type="transmembrane region" description="Helical" evidence="9">
    <location>
        <begin position="146"/>
        <end position="164"/>
    </location>
</feature>
<proteinExistence type="inferred from homology"/>
<feature type="domain" description="Amino acid permease/ SLC12A" evidence="10">
    <location>
        <begin position="38"/>
        <end position="448"/>
    </location>
</feature>
<comment type="similarity">
    <text evidence="2">Belongs to the amino acid-polyamine-organocation (APC) superfamily. Amino acid transporter (AAT) (TC 2.A.3.1) family.</text>
</comment>
<dbReference type="InterPro" id="IPR004840">
    <property type="entry name" value="Amino_acid_permease_CS"/>
</dbReference>
<accession>A0AAW4XEW3</accession>
<feature type="transmembrane region" description="Helical" evidence="9">
    <location>
        <begin position="65"/>
        <end position="84"/>
    </location>
</feature>
<feature type="transmembrane region" description="Helical" evidence="9">
    <location>
        <begin position="302"/>
        <end position="326"/>
    </location>
</feature>
<comment type="subcellular location">
    <subcellularLocation>
        <location evidence="1">Membrane</location>
        <topology evidence="1">Multi-pass membrane protein</topology>
    </subcellularLocation>
</comment>